<dbReference type="SUPFAM" id="SSF53850">
    <property type="entry name" value="Periplasmic binding protein-like II"/>
    <property type="match status" value="1"/>
</dbReference>
<dbReference type="InterPro" id="IPR036388">
    <property type="entry name" value="WH-like_DNA-bd_sf"/>
</dbReference>
<dbReference type="InterPro" id="IPR058163">
    <property type="entry name" value="LysR-type_TF_proteobact-type"/>
</dbReference>
<keyword evidence="4" id="KW-0804">Transcription</keyword>
<dbReference type="Proteomes" id="UP000619761">
    <property type="component" value="Unassembled WGS sequence"/>
</dbReference>
<evidence type="ECO:0000259" key="5">
    <source>
        <dbReference type="PROSITE" id="PS50931"/>
    </source>
</evidence>
<dbReference type="EMBL" id="BMYZ01000001">
    <property type="protein sequence ID" value="GGY65184.1"/>
    <property type="molecule type" value="Genomic_DNA"/>
</dbReference>
<feature type="domain" description="HTH lysR-type" evidence="5">
    <location>
        <begin position="6"/>
        <end position="63"/>
    </location>
</feature>
<dbReference type="Pfam" id="PF03466">
    <property type="entry name" value="LysR_substrate"/>
    <property type="match status" value="1"/>
</dbReference>
<accession>A0ABQ3AR51</accession>
<proteinExistence type="inferred from homology"/>
<dbReference type="Gene3D" id="1.10.10.10">
    <property type="entry name" value="Winged helix-like DNA-binding domain superfamily/Winged helix DNA-binding domain"/>
    <property type="match status" value="1"/>
</dbReference>
<evidence type="ECO:0000256" key="4">
    <source>
        <dbReference type="ARBA" id="ARBA00023163"/>
    </source>
</evidence>
<sequence>MSIPLERLPGLILFARVAQYGSLSGAAKSLGLSRSAVSKQLTSFEAQMGARLIQRTTRKLALTELGEQILREAQRVETALNAVESITDDFRQQVRGKLRISCSTSMGRVLLLPLLTEFSARYPEVELELGLEDRFVDLVAEQVDAAIRIGHLPDSSLIARRLGELSWQVSASPAYIARRGEPQVPADLAKHGCLYYRNSSRAMNNWQFINKQDGTTESVHVKGPLAINDACALVDAAISGLGVLLIDKALVADPIQKGQLVPLLNSYPPAPGFPVYVVYPARDYLPAKTIAFVDFLMESLKPKLT</sequence>
<evidence type="ECO:0000256" key="2">
    <source>
        <dbReference type="ARBA" id="ARBA00023015"/>
    </source>
</evidence>
<evidence type="ECO:0000313" key="7">
    <source>
        <dbReference type="Proteomes" id="UP000619761"/>
    </source>
</evidence>
<evidence type="ECO:0000256" key="3">
    <source>
        <dbReference type="ARBA" id="ARBA00023125"/>
    </source>
</evidence>
<protein>
    <submittedName>
        <fullName evidence="6">LysR family transcriptional regulator</fullName>
    </submittedName>
</protein>
<keyword evidence="7" id="KW-1185">Reference proteome</keyword>
<dbReference type="SUPFAM" id="SSF46785">
    <property type="entry name" value="Winged helix' DNA-binding domain"/>
    <property type="match status" value="1"/>
</dbReference>
<dbReference type="PANTHER" id="PTHR30537:SF5">
    <property type="entry name" value="HTH-TYPE TRANSCRIPTIONAL ACTIVATOR TTDR-RELATED"/>
    <property type="match status" value="1"/>
</dbReference>
<keyword evidence="2" id="KW-0805">Transcription regulation</keyword>
<dbReference type="CDD" id="cd08422">
    <property type="entry name" value="PBP2_CrgA_like"/>
    <property type="match status" value="1"/>
</dbReference>
<dbReference type="Gene3D" id="3.40.190.290">
    <property type="match status" value="1"/>
</dbReference>
<reference evidence="7" key="1">
    <citation type="journal article" date="2019" name="Int. J. Syst. Evol. Microbiol.">
        <title>The Global Catalogue of Microorganisms (GCM) 10K type strain sequencing project: providing services to taxonomists for standard genome sequencing and annotation.</title>
        <authorList>
            <consortium name="The Broad Institute Genomics Platform"/>
            <consortium name="The Broad Institute Genome Sequencing Center for Infectious Disease"/>
            <person name="Wu L."/>
            <person name="Ma J."/>
        </authorList>
    </citation>
    <scope>NUCLEOTIDE SEQUENCE [LARGE SCALE GENOMIC DNA]</scope>
    <source>
        <strain evidence="7">KCTC 32239</strain>
    </source>
</reference>
<dbReference type="InterPro" id="IPR000847">
    <property type="entry name" value="LysR_HTH_N"/>
</dbReference>
<dbReference type="Pfam" id="PF00126">
    <property type="entry name" value="HTH_1"/>
    <property type="match status" value="1"/>
</dbReference>
<comment type="caution">
    <text evidence="6">The sequence shown here is derived from an EMBL/GenBank/DDBJ whole genome shotgun (WGS) entry which is preliminary data.</text>
</comment>
<dbReference type="InterPro" id="IPR005119">
    <property type="entry name" value="LysR_subst-bd"/>
</dbReference>
<evidence type="ECO:0000256" key="1">
    <source>
        <dbReference type="ARBA" id="ARBA00009437"/>
    </source>
</evidence>
<organism evidence="6 7">
    <name type="scientific">Cellvibrio zantedeschiae</name>
    <dbReference type="NCBI Taxonomy" id="1237077"/>
    <lineage>
        <taxon>Bacteria</taxon>
        <taxon>Pseudomonadati</taxon>
        <taxon>Pseudomonadota</taxon>
        <taxon>Gammaproteobacteria</taxon>
        <taxon>Cellvibrionales</taxon>
        <taxon>Cellvibrionaceae</taxon>
        <taxon>Cellvibrio</taxon>
    </lineage>
</organism>
<dbReference type="InterPro" id="IPR036390">
    <property type="entry name" value="WH_DNA-bd_sf"/>
</dbReference>
<gene>
    <name evidence="6" type="ORF">GCM10011613_06300</name>
</gene>
<name>A0ABQ3AR51_9GAMM</name>
<evidence type="ECO:0000313" key="6">
    <source>
        <dbReference type="EMBL" id="GGY65184.1"/>
    </source>
</evidence>
<dbReference type="RefSeq" id="WP_189416005.1">
    <property type="nucleotide sequence ID" value="NZ_BMYZ01000001.1"/>
</dbReference>
<keyword evidence="3" id="KW-0238">DNA-binding</keyword>
<dbReference type="PANTHER" id="PTHR30537">
    <property type="entry name" value="HTH-TYPE TRANSCRIPTIONAL REGULATOR"/>
    <property type="match status" value="1"/>
</dbReference>
<dbReference type="PROSITE" id="PS50931">
    <property type="entry name" value="HTH_LYSR"/>
    <property type="match status" value="1"/>
</dbReference>
<comment type="similarity">
    <text evidence="1">Belongs to the LysR transcriptional regulatory family.</text>
</comment>